<sequence length="272" mass="31115">MLKIQYRMHPEISTFPSKEFYEGVLQDGEGLSRKRPWHSYSCFGPFCFFDVDGIESQPSGSGSWVNQDEVEFITLLYHQLALRYPELKSSPEVGVISPYRHQVKLLKDSFRSTFGDQSRELIDVSTVDGFQGREKEIVIFSCVRCNKEQKIGFVSDFRRMNVAITRAKSAVLVSPCSPCFKFHHYYFVFVEGQAWCSGESCLTQSLGHVFEAASPHLCLCGRKACLGLPFSRPHSYGSLQHWVYPYYFVFALSMIASDFPCLYDTIQMCTLN</sequence>
<accession>A0A1D6GH98</accession>
<dbReference type="InterPro" id="IPR047187">
    <property type="entry name" value="SF1_C_Upf1"/>
</dbReference>
<keyword evidence="2" id="KW-0347">Helicase</keyword>
<dbReference type="PANTHER" id="PTHR10887">
    <property type="entry name" value="DNA2/NAM7 HELICASE FAMILY"/>
    <property type="match status" value="1"/>
</dbReference>
<dbReference type="Pfam" id="PF13087">
    <property type="entry name" value="AAA_12"/>
    <property type="match status" value="1"/>
</dbReference>
<keyword evidence="2" id="KW-0067">ATP-binding</keyword>
<dbReference type="Gene3D" id="3.40.50.300">
    <property type="entry name" value="P-loop containing nucleotide triphosphate hydrolases"/>
    <property type="match status" value="1"/>
</dbReference>
<proteinExistence type="predicted"/>
<dbReference type="FunFam" id="3.40.50.300:FF:002371">
    <property type="entry name" value="Predicted protein"/>
    <property type="match status" value="1"/>
</dbReference>
<keyword evidence="2" id="KW-0547">Nucleotide-binding</keyword>
<reference evidence="2" key="1">
    <citation type="submission" date="2015-12" db="EMBL/GenBank/DDBJ databases">
        <title>Update maize B73 reference genome by single molecule sequencing technologies.</title>
        <authorList>
            <consortium name="Maize Genome Sequencing Project"/>
            <person name="Ware D."/>
        </authorList>
    </citation>
    <scope>NUCLEOTIDE SEQUENCE</scope>
    <source>
        <tissue evidence="2">Seedling</tissue>
    </source>
</reference>
<gene>
    <name evidence="2" type="ORF">ZEAMMB73_Zm00001d013274</name>
</gene>
<dbReference type="AlphaFoldDB" id="A0A1D6GH98"/>
<keyword evidence="2" id="KW-0378">Hydrolase</keyword>
<dbReference type="InterPro" id="IPR041679">
    <property type="entry name" value="DNA2/NAM7-like_C"/>
</dbReference>
<dbReference type="GO" id="GO:0004386">
    <property type="term" value="F:helicase activity"/>
    <property type="evidence" value="ECO:0007669"/>
    <property type="project" value="UniProtKB-KW"/>
</dbReference>
<dbReference type="SUPFAM" id="SSF52540">
    <property type="entry name" value="P-loop containing nucleoside triphosphate hydrolases"/>
    <property type="match status" value="1"/>
</dbReference>
<evidence type="ECO:0000259" key="1">
    <source>
        <dbReference type="Pfam" id="PF13087"/>
    </source>
</evidence>
<name>A0A1D6GH98_MAIZE</name>
<protein>
    <submittedName>
        <fullName evidence="2">Putative helicase MAGATAMA 3</fullName>
    </submittedName>
</protein>
<evidence type="ECO:0000313" key="2">
    <source>
        <dbReference type="EMBL" id="AQK62893.1"/>
    </source>
</evidence>
<dbReference type="CDD" id="cd18808">
    <property type="entry name" value="SF1_C_Upf1"/>
    <property type="match status" value="1"/>
</dbReference>
<dbReference type="PANTHER" id="PTHR10887:SF538">
    <property type="entry name" value="HELICASE MAGATAMA 3-RELATED"/>
    <property type="match status" value="1"/>
</dbReference>
<organism evidence="2">
    <name type="scientific">Zea mays</name>
    <name type="common">Maize</name>
    <dbReference type="NCBI Taxonomy" id="4577"/>
    <lineage>
        <taxon>Eukaryota</taxon>
        <taxon>Viridiplantae</taxon>
        <taxon>Streptophyta</taxon>
        <taxon>Embryophyta</taxon>
        <taxon>Tracheophyta</taxon>
        <taxon>Spermatophyta</taxon>
        <taxon>Magnoliopsida</taxon>
        <taxon>Liliopsida</taxon>
        <taxon>Poales</taxon>
        <taxon>Poaceae</taxon>
        <taxon>PACMAD clade</taxon>
        <taxon>Panicoideae</taxon>
        <taxon>Andropogonodae</taxon>
        <taxon>Andropogoneae</taxon>
        <taxon>Tripsacinae</taxon>
        <taxon>Zea</taxon>
    </lineage>
</organism>
<dbReference type="InterPro" id="IPR045055">
    <property type="entry name" value="DNA2/NAM7-like"/>
</dbReference>
<feature type="domain" description="DNA2/NAM7 helicase-like C-terminal" evidence="1">
    <location>
        <begin position="1"/>
        <end position="173"/>
    </location>
</feature>
<dbReference type="EMBL" id="CM000781">
    <property type="protein sequence ID" value="AQK62893.1"/>
    <property type="molecule type" value="Genomic_DNA"/>
</dbReference>
<dbReference type="InterPro" id="IPR027417">
    <property type="entry name" value="P-loop_NTPase"/>
</dbReference>